<dbReference type="InterPro" id="IPR032675">
    <property type="entry name" value="LRR_dom_sf"/>
</dbReference>
<dbReference type="CDD" id="cd22160">
    <property type="entry name" value="F-box_AtFBL13-like"/>
    <property type="match status" value="1"/>
</dbReference>
<dbReference type="Proteomes" id="UP000324897">
    <property type="component" value="Unassembled WGS sequence"/>
</dbReference>
<feature type="domain" description="F-box" evidence="1">
    <location>
        <begin position="5"/>
        <end position="58"/>
    </location>
</feature>
<sequence>MAAADRLLSALPDSVLRRVISFLPVGDAAGTSALSGRWRALWLQADAVNLDTRLFLEFLSIHMNAQDPTQLHQCHWDDDSDGRVAGRLLFRDAMAAVTAAGRRPVRKLTVRVSSTTNGMDYCEKAMREPPGLDAVLAAPATRRLEELRLGLYADFDCTCGYELPTRRLPCAASLRVLKLTGCALGPPTPLASCHSPLANLQAVLDAAPNLATLFLENFSFTAEEELGRDWYAVMRKRRFLLRCPASLAAVTLLHYHGTDGLDLDAPGDRFLRYKGYLEHFPFTSAATPPSGMPVNLQHAELRFCRRCCNPPSMKARPHAKFWESIGSFGHLRFLKLKLLDINDIAVHPEQEATLLKEFPDLKFLELKGSYENDKRGAAVAIANFLRCCLALQELRLKLKIHGDLYASPKGIRLSEGREAQLDLEKSTELLKRLKSKMGTAECNGVDDDDRLCNDVDLSALQASSFPCLESHLWKIRLKFDLEDFNCFEVKIAKFLVENAVMLEEMQVRDGDQRVHDHIHRKLALWRANSSNSKIDIVGEKVKTRRRWWET</sequence>
<dbReference type="InterPro" id="IPR053781">
    <property type="entry name" value="F-box_AtFBL13-like"/>
</dbReference>
<dbReference type="Gene3D" id="3.80.10.10">
    <property type="entry name" value="Ribonuclease Inhibitor"/>
    <property type="match status" value="1"/>
</dbReference>
<keyword evidence="3" id="KW-1185">Reference proteome</keyword>
<dbReference type="InterPro" id="IPR036047">
    <property type="entry name" value="F-box-like_dom_sf"/>
</dbReference>
<dbReference type="InterPro" id="IPR055302">
    <property type="entry name" value="F-box_dom-containing"/>
</dbReference>
<organism evidence="2 3">
    <name type="scientific">Eragrostis curvula</name>
    <name type="common">weeping love grass</name>
    <dbReference type="NCBI Taxonomy" id="38414"/>
    <lineage>
        <taxon>Eukaryota</taxon>
        <taxon>Viridiplantae</taxon>
        <taxon>Streptophyta</taxon>
        <taxon>Embryophyta</taxon>
        <taxon>Tracheophyta</taxon>
        <taxon>Spermatophyta</taxon>
        <taxon>Magnoliopsida</taxon>
        <taxon>Liliopsida</taxon>
        <taxon>Poales</taxon>
        <taxon>Poaceae</taxon>
        <taxon>PACMAD clade</taxon>
        <taxon>Chloridoideae</taxon>
        <taxon>Eragrostideae</taxon>
        <taxon>Eragrostidinae</taxon>
        <taxon>Eragrostis</taxon>
    </lineage>
</organism>
<dbReference type="Gramene" id="TVU15669">
    <property type="protein sequence ID" value="TVU15669"/>
    <property type="gene ID" value="EJB05_39202"/>
</dbReference>
<comment type="caution">
    <text evidence="2">The sequence shown here is derived from an EMBL/GenBank/DDBJ whole genome shotgun (WGS) entry which is preliminary data.</text>
</comment>
<protein>
    <recommendedName>
        <fullName evidence="1">F-box domain-containing protein</fullName>
    </recommendedName>
</protein>
<feature type="non-terminal residue" evidence="2">
    <location>
        <position position="1"/>
    </location>
</feature>
<proteinExistence type="predicted"/>
<gene>
    <name evidence="2" type="ORF">EJB05_39202</name>
</gene>
<dbReference type="PANTHER" id="PTHR32141:SF26">
    <property type="entry name" value="OS08G0328600 PROTEIN"/>
    <property type="match status" value="1"/>
</dbReference>
<dbReference type="AlphaFoldDB" id="A0A5J9TWA4"/>
<dbReference type="SUPFAM" id="SSF52047">
    <property type="entry name" value="RNI-like"/>
    <property type="match status" value="1"/>
</dbReference>
<evidence type="ECO:0000313" key="3">
    <source>
        <dbReference type="Proteomes" id="UP000324897"/>
    </source>
</evidence>
<dbReference type="InterPro" id="IPR001810">
    <property type="entry name" value="F-box_dom"/>
</dbReference>
<dbReference type="PROSITE" id="PS50181">
    <property type="entry name" value="FBOX"/>
    <property type="match status" value="1"/>
</dbReference>
<dbReference type="EMBL" id="RWGY01000031">
    <property type="protein sequence ID" value="TVU15669.1"/>
    <property type="molecule type" value="Genomic_DNA"/>
</dbReference>
<dbReference type="Pfam" id="PF00646">
    <property type="entry name" value="F-box"/>
    <property type="match status" value="1"/>
</dbReference>
<evidence type="ECO:0000313" key="2">
    <source>
        <dbReference type="EMBL" id="TVU15669.1"/>
    </source>
</evidence>
<accession>A0A5J9TWA4</accession>
<reference evidence="2 3" key="1">
    <citation type="journal article" date="2019" name="Sci. Rep.">
        <title>A high-quality genome of Eragrostis curvula grass provides insights into Poaceae evolution and supports new strategies to enhance forage quality.</title>
        <authorList>
            <person name="Carballo J."/>
            <person name="Santos B.A.C.M."/>
            <person name="Zappacosta D."/>
            <person name="Garbus I."/>
            <person name="Selva J.P."/>
            <person name="Gallo C.A."/>
            <person name="Diaz A."/>
            <person name="Albertini E."/>
            <person name="Caccamo M."/>
            <person name="Echenique V."/>
        </authorList>
    </citation>
    <scope>NUCLEOTIDE SEQUENCE [LARGE SCALE GENOMIC DNA]</scope>
    <source>
        <strain evidence="3">cv. Victoria</strain>
        <tissue evidence="2">Leaf</tissue>
    </source>
</reference>
<evidence type="ECO:0000259" key="1">
    <source>
        <dbReference type="PROSITE" id="PS50181"/>
    </source>
</evidence>
<name>A0A5J9TWA4_9POAL</name>
<dbReference type="PANTHER" id="PTHR32141">
    <property type="match status" value="1"/>
</dbReference>
<dbReference type="SUPFAM" id="SSF81383">
    <property type="entry name" value="F-box domain"/>
    <property type="match status" value="1"/>
</dbReference>
<dbReference type="OrthoDB" id="679495at2759"/>